<dbReference type="RefSeq" id="WP_322877933.1">
    <property type="nucleotide sequence ID" value="NZ_JAVMIP010000005.1"/>
</dbReference>
<dbReference type="EMBL" id="JAVMIP010000005">
    <property type="protein sequence ID" value="MDS3860666.1"/>
    <property type="molecule type" value="Genomic_DNA"/>
</dbReference>
<feature type="domain" description="HTH hxlR-type" evidence="4">
    <location>
        <begin position="1"/>
        <end position="94"/>
    </location>
</feature>
<name>A0AAE4JW45_9CYAN</name>
<accession>A0AAE4JW45</accession>
<protein>
    <submittedName>
        <fullName evidence="5">Helix-turn-helix domain-containing protein</fullName>
    </submittedName>
</protein>
<keyword evidence="6" id="KW-1185">Reference proteome</keyword>
<evidence type="ECO:0000313" key="6">
    <source>
        <dbReference type="Proteomes" id="UP001268256"/>
    </source>
</evidence>
<comment type="caution">
    <text evidence="5">The sequence shown here is derived from an EMBL/GenBank/DDBJ whole genome shotgun (WGS) entry which is preliminary data.</text>
</comment>
<dbReference type="AlphaFoldDB" id="A0AAE4JW45"/>
<dbReference type="Pfam" id="PF01638">
    <property type="entry name" value="HxlR"/>
    <property type="match status" value="1"/>
</dbReference>
<evidence type="ECO:0000256" key="3">
    <source>
        <dbReference type="ARBA" id="ARBA00023163"/>
    </source>
</evidence>
<dbReference type="Proteomes" id="UP001268256">
    <property type="component" value="Unassembled WGS sequence"/>
</dbReference>
<dbReference type="PROSITE" id="PS51118">
    <property type="entry name" value="HTH_HXLR"/>
    <property type="match status" value="1"/>
</dbReference>
<dbReference type="PANTHER" id="PTHR33204:SF18">
    <property type="entry name" value="TRANSCRIPTIONAL REGULATORY PROTEIN"/>
    <property type="match status" value="1"/>
</dbReference>
<keyword evidence="1" id="KW-0805">Transcription regulation</keyword>
<dbReference type="InterPro" id="IPR002577">
    <property type="entry name" value="HTH_HxlR"/>
</dbReference>
<proteinExistence type="predicted"/>
<sequence length="101" mass="11457">MTVLSGPWTLYLIWVLSQQGATRFGVLRQEISGISTKMLTERLRMLEREGIIQRHYQATIPPQVSYDLTDKGAELIAILGDLYSLAERWYGESSEAAHCLN</sequence>
<keyword evidence="3" id="KW-0804">Transcription</keyword>
<keyword evidence="2" id="KW-0238">DNA-binding</keyword>
<dbReference type="SUPFAM" id="SSF46785">
    <property type="entry name" value="Winged helix' DNA-binding domain"/>
    <property type="match status" value="1"/>
</dbReference>
<evidence type="ECO:0000313" key="5">
    <source>
        <dbReference type="EMBL" id="MDS3860666.1"/>
    </source>
</evidence>
<evidence type="ECO:0000259" key="4">
    <source>
        <dbReference type="PROSITE" id="PS51118"/>
    </source>
</evidence>
<evidence type="ECO:0000256" key="2">
    <source>
        <dbReference type="ARBA" id="ARBA00023125"/>
    </source>
</evidence>
<dbReference type="GO" id="GO:0003677">
    <property type="term" value="F:DNA binding"/>
    <property type="evidence" value="ECO:0007669"/>
    <property type="project" value="UniProtKB-KW"/>
</dbReference>
<reference evidence="6" key="1">
    <citation type="submission" date="2023-07" db="EMBL/GenBank/DDBJ databases">
        <authorList>
            <person name="Luz R."/>
            <person name="Cordeiro R."/>
            <person name="Fonseca A."/>
            <person name="Goncalves V."/>
        </authorList>
    </citation>
    <scope>NUCLEOTIDE SEQUENCE [LARGE SCALE GENOMIC DNA]</scope>
    <source>
        <strain evidence="6">BACA0444</strain>
    </source>
</reference>
<evidence type="ECO:0000256" key="1">
    <source>
        <dbReference type="ARBA" id="ARBA00023015"/>
    </source>
</evidence>
<dbReference type="InterPro" id="IPR036388">
    <property type="entry name" value="WH-like_DNA-bd_sf"/>
</dbReference>
<dbReference type="InterPro" id="IPR036390">
    <property type="entry name" value="WH_DNA-bd_sf"/>
</dbReference>
<gene>
    <name evidence="5" type="ORF">RIF25_07555</name>
</gene>
<dbReference type="PANTHER" id="PTHR33204">
    <property type="entry name" value="TRANSCRIPTIONAL REGULATOR, MARR FAMILY"/>
    <property type="match status" value="1"/>
</dbReference>
<dbReference type="Gene3D" id="1.10.10.10">
    <property type="entry name" value="Winged helix-like DNA-binding domain superfamily/Winged helix DNA-binding domain"/>
    <property type="match status" value="1"/>
</dbReference>
<organism evidence="5 6">
    <name type="scientific">Pseudocalidococcus azoricus BACA0444</name>
    <dbReference type="NCBI Taxonomy" id="2918990"/>
    <lineage>
        <taxon>Bacteria</taxon>
        <taxon>Bacillati</taxon>
        <taxon>Cyanobacteriota</taxon>
        <taxon>Cyanophyceae</taxon>
        <taxon>Acaryochloridales</taxon>
        <taxon>Thermosynechococcaceae</taxon>
        <taxon>Pseudocalidococcus</taxon>
        <taxon>Pseudocalidococcus azoricus</taxon>
    </lineage>
</organism>